<keyword evidence="3" id="KW-1185">Reference proteome</keyword>
<feature type="signal peptide" evidence="1">
    <location>
        <begin position="1"/>
        <end position="20"/>
    </location>
</feature>
<accession>A0ABW5JIW2</accession>
<keyword evidence="1" id="KW-0732">Signal</keyword>
<sequence>MNLRQLLPLLFLLIPATLFAQDGSDQAKETINVFLDCRGCNGSFIRSEVNFINFVRDQGDAELHLLVTLQQTGSGGWEHTLNFIGLGYISDKSHTLKFISPKSDTNDMMRNRLVRHVKLGLVYFLADRTVLSDLNVNFSGTMSEATDDVENVDPWNSWIFSVRASTRFSGEQSRANNWFGGSFDARRITEEWKITLDFNQNYERRVFRTDQEDGSTEVDVFITENQNLTSLIAKSLGDHWTIGGYARFRSSTQDNLNLSYGATPSIEFSLFPYREHNRREVTLRYGLLASQYDYVETTILNKDEEFLLRNELRFRADFTQPWGGVYGWLDAQAYWHDTSKNRLNMGFRVNMRVLKGLSIFFDGRYSLINDQISLAAGDLTEEERLLNLKQQATSYNYGGSIGFEFNFGSIYNNVVNTRF</sequence>
<dbReference type="RefSeq" id="WP_390299965.1">
    <property type="nucleotide sequence ID" value="NZ_JBHULI010000022.1"/>
</dbReference>
<gene>
    <name evidence="2" type="ORF">ACFSVN_05880</name>
</gene>
<evidence type="ECO:0008006" key="4">
    <source>
        <dbReference type="Google" id="ProtNLM"/>
    </source>
</evidence>
<dbReference type="Proteomes" id="UP001597460">
    <property type="component" value="Unassembled WGS sequence"/>
</dbReference>
<comment type="caution">
    <text evidence="2">The sequence shown here is derived from an EMBL/GenBank/DDBJ whole genome shotgun (WGS) entry which is preliminary data.</text>
</comment>
<protein>
    <recommendedName>
        <fullName evidence="4">DUF481 domain-containing protein</fullName>
    </recommendedName>
</protein>
<evidence type="ECO:0000256" key="1">
    <source>
        <dbReference type="SAM" id="SignalP"/>
    </source>
</evidence>
<dbReference type="EMBL" id="JBHULI010000022">
    <property type="protein sequence ID" value="MFD2531967.1"/>
    <property type="molecule type" value="Genomic_DNA"/>
</dbReference>
<evidence type="ECO:0000313" key="2">
    <source>
        <dbReference type="EMBL" id="MFD2531967.1"/>
    </source>
</evidence>
<proteinExistence type="predicted"/>
<reference evidence="3" key="1">
    <citation type="journal article" date="2019" name="Int. J. Syst. Evol. Microbiol.">
        <title>The Global Catalogue of Microorganisms (GCM) 10K type strain sequencing project: providing services to taxonomists for standard genome sequencing and annotation.</title>
        <authorList>
            <consortium name="The Broad Institute Genomics Platform"/>
            <consortium name="The Broad Institute Genome Sequencing Center for Infectious Disease"/>
            <person name="Wu L."/>
            <person name="Ma J."/>
        </authorList>
    </citation>
    <scope>NUCLEOTIDE SEQUENCE [LARGE SCALE GENOMIC DNA]</scope>
    <source>
        <strain evidence="3">KCTC 52042</strain>
    </source>
</reference>
<feature type="chain" id="PRO_5047384180" description="DUF481 domain-containing protein" evidence="1">
    <location>
        <begin position="21"/>
        <end position="419"/>
    </location>
</feature>
<organism evidence="2 3">
    <name type="scientific">Gracilimonas halophila</name>
    <dbReference type="NCBI Taxonomy" id="1834464"/>
    <lineage>
        <taxon>Bacteria</taxon>
        <taxon>Pseudomonadati</taxon>
        <taxon>Balneolota</taxon>
        <taxon>Balneolia</taxon>
        <taxon>Balneolales</taxon>
        <taxon>Balneolaceae</taxon>
        <taxon>Gracilimonas</taxon>
    </lineage>
</organism>
<name>A0ABW5JIW2_9BACT</name>
<evidence type="ECO:0000313" key="3">
    <source>
        <dbReference type="Proteomes" id="UP001597460"/>
    </source>
</evidence>